<dbReference type="EMBL" id="JAUSVV010000009">
    <property type="protein sequence ID" value="MDQ0444011.1"/>
    <property type="molecule type" value="Genomic_DNA"/>
</dbReference>
<organism evidence="2 3">
    <name type="scientific">Methylobacterium persicinum</name>
    <dbReference type="NCBI Taxonomy" id="374426"/>
    <lineage>
        <taxon>Bacteria</taxon>
        <taxon>Pseudomonadati</taxon>
        <taxon>Pseudomonadota</taxon>
        <taxon>Alphaproteobacteria</taxon>
        <taxon>Hyphomicrobiales</taxon>
        <taxon>Methylobacteriaceae</taxon>
        <taxon>Methylobacterium</taxon>
    </lineage>
</organism>
<protein>
    <submittedName>
        <fullName evidence="2">Phospholipid transport system substrate-binding protein</fullName>
    </submittedName>
</protein>
<comment type="caution">
    <text evidence="2">The sequence shown here is derived from an EMBL/GenBank/DDBJ whole genome shotgun (WGS) entry which is preliminary data.</text>
</comment>
<sequence length="206" mass="21610">MRLIRRFAAALVLAPLLAAPALAGDEAAIQTVRDLYASFSAAVKDGAGPLPARVEAVTPAIDKAFDFPAMARIAVGSKWSGFTPEQQQAVTKAFKRSLTVTYANRLSQAAGGKFDVMPKVEMRGAQRVVPTKVTAKDGDDSAVDFVVNANDRVQDVLLNGDVSEIASQRTMLAKPLASGGADGVVKFLNERADGMLAAKPAAKPAQ</sequence>
<dbReference type="Pfam" id="PF05494">
    <property type="entry name" value="MlaC"/>
    <property type="match status" value="1"/>
</dbReference>
<gene>
    <name evidence="2" type="ORF">QO016_003519</name>
</gene>
<dbReference type="PANTHER" id="PTHR36573">
    <property type="entry name" value="INTERMEMBRANE PHOSPHOLIPID TRANSPORT SYSTEM BINDING PROTEIN MLAC"/>
    <property type="match status" value="1"/>
</dbReference>
<proteinExistence type="predicted"/>
<evidence type="ECO:0000313" key="2">
    <source>
        <dbReference type="EMBL" id="MDQ0444011.1"/>
    </source>
</evidence>
<keyword evidence="1" id="KW-0732">Signal</keyword>
<feature type="chain" id="PRO_5046666685" evidence="1">
    <location>
        <begin position="24"/>
        <end position="206"/>
    </location>
</feature>
<keyword evidence="3" id="KW-1185">Reference proteome</keyword>
<dbReference type="PANTHER" id="PTHR36573:SF1">
    <property type="entry name" value="INTERMEMBRANE PHOSPHOLIPID TRANSPORT SYSTEM BINDING PROTEIN MLAC"/>
    <property type="match status" value="1"/>
</dbReference>
<accession>A0ABU0HRA0</accession>
<evidence type="ECO:0000256" key="1">
    <source>
        <dbReference type="SAM" id="SignalP"/>
    </source>
</evidence>
<name>A0ABU0HRA0_9HYPH</name>
<dbReference type="InterPro" id="IPR008869">
    <property type="entry name" value="MlaC/ttg2D"/>
</dbReference>
<feature type="signal peptide" evidence="1">
    <location>
        <begin position="1"/>
        <end position="23"/>
    </location>
</feature>
<dbReference type="RefSeq" id="WP_238249279.1">
    <property type="nucleotide sequence ID" value="NZ_BPQX01000028.1"/>
</dbReference>
<dbReference type="Proteomes" id="UP001236369">
    <property type="component" value="Unassembled WGS sequence"/>
</dbReference>
<reference evidence="2 3" key="1">
    <citation type="submission" date="2023-07" db="EMBL/GenBank/DDBJ databases">
        <title>Genomic Encyclopedia of Type Strains, Phase IV (KMG-IV): sequencing the most valuable type-strain genomes for metagenomic binning, comparative biology and taxonomic classification.</title>
        <authorList>
            <person name="Goeker M."/>
        </authorList>
    </citation>
    <scope>NUCLEOTIDE SEQUENCE [LARGE SCALE GENOMIC DNA]</scope>
    <source>
        <strain evidence="2 3">DSM 19562</strain>
    </source>
</reference>
<dbReference type="Gene3D" id="3.10.450.710">
    <property type="entry name" value="Tgt2/MlaC"/>
    <property type="match status" value="1"/>
</dbReference>
<dbReference type="InterPro" id="IPR042245">
    <property type="entry name" value="Tgt2/MlaC_sf"/>
</dbReference>
<evidence type="ECO:0000313" key="3">
    <source>
        <dbReference type="Proteomes" id="UP001236369"/>
    </source>
</evidence>